<protein>
    <recommendedName>
        <fullName evidence="1">F-box domain-containing protein</fullName>
    </recommendedName>
</protein>
<dbReference type="Gene3D" id="3.80.10.10">
    <property type="entry name" value="Ribonuclease Inhibitor"/>
    <property type="match status" value="1"/>
</dbReference>
<evidence type="ECO:0000313" key="3">
    <source>
        <dbReference type="Proteomes" id="UP000078512"/>
    </source>
</evidence>
<gene>
    <name evidence="2" type="ORF">K457DRAFT_143019</name>
</gene>
<name>A0A197JEY2_9FUNG</name>
<keyword evidence="3" id="KW-1185">Reference proteome</keyword>
<dbReference type="EMBL" id="KV442131">
    <property type="protein sequence ID" value="OAQ23051.1"/>
    <property type="molecule type" value="Genomic_DNA"/>
</dbReference>
<dbReference type="SUPFAM" id="SSF52047">
    <property type="entry name" value="RNI-like"/>
    <property type="match status" value="1"/>
</dbReference>
<dbReference type="InterPro" id="IPR036047">
    <property type="entry name" value="F-box-like_dom_sf"/>
</dbReference>
<organism evidence="2 3">
    <name type="scientific">Linnemannia elongata AG-77</name>
    <dbReference type="NCBI Taxonomy" id="1314771"/>
    <lineage>
        <taxon>Eukaryota</taxon>
        <taxon>Fungi</taxon>
        <taxon>Fungi incertae sedis</taxon>
        <taxon>Mucoromycota</taxon>
        <taxon>Mortierellomycotina</taxon>
        <taxon>Mortierellomycetes</taxon>
        <taxon>Mortierellales</taxon>
        <taxon>Mortierellaceae</taxon>
        <taxon>Linnemannia</taxon>
    </lineage>
</organism>
<accession>A0A197JEY2</accession>
<dbReference type="OrthoDB" id="2374315at2759"/>
<dbReference type="InterPro" id="IPR001810">
    <property type="entry name" value="F-box_dom"/>
</dbReference>
<dbReference type="SUPFAM" id="SSF81383">
    <property type="entry name" value="F-box domain"/>
    <property type="match status" value="1"/>
</dbReference>
<dbReference type="Pfam" id="PF12937">
    <property type="entry name" value="F-box-like"/>
    <property type="match status" value="1"/>
</dbReference>
<dbReference type="AlphaFoldDB" id="A0A197JEY2"/>
<feature type="domain" description="F-box" evidence="1">
    <location>
        <begin position="6"/>
        <end position="50"/>
    </location>
</feature>
<evidence type="ECO:0000259" key="1">
    <source>
        <dbReference type="Pfam" id="PF12937"/>
    </source>
</evidence>
<reference evidence="2 3" key="1">
    <citation type="submission" date="2016-05" db="EMBL/GenBank/DDBJ databases">
        <title>Genome sequencing reveals origins of a unique bacterial endosymbiosis in the earliest lineages of terrestrial Fungi.</title>
        <authorList>
            <consortium name="DOE Joint Genome Institute"/>
            <person name="Uehling J."/>
            <person name="Gryganskyi A."/>
            <person name="Hameed K."/>
            <person name="Tschaplinski T."/>
            <person name="Misztal P."/>
            <person name="Wu S."/>
            <person name="Desiro A."/>
            <person name="Vande Pol N."/>
            <person name="Du Z.-Y."/>
            <person name="Zienkiewicz A."/>
            <person name="Zienkiewicz K."/>
            <person name="Morin E."/>
            <person name="Tisserant E."/>
            <person name="Splivallo R."/>
            <person name="Hainaut M."/>
            <person name="Henrissat B."/>
            <person name="Ohm R."/>
            <person name="Kuo A."/>
            <person name="Yan J."/>
            <person name="Lipzen A."/>
            <person name="Nolan M."/>
            <person name="Labutti K."/>
            <person name="Barry K."/>
            <person name="Goldstein A."/>
            <person name="Labbe J."/>
            <person name="Schadt C."/>
            <person name="Tuskan G."/>
            <person name="Grigoriev I."/>
            <person name="Martin F."/>
            <person name="Vilgalys R."/>
            <person name="Bonito G."/>
        </authorList>
    </citation>
    <scope>NUCLEOTIDE SEQUENCE [LARGE SCALE GENOMIC DNA]</scope>
    <source>
        <strain evidence="2 3">AG-77</strain>
    </source>
</reference>
<evidence type="ECO:0000313" key="2">
    <source>
        <dbReference type="EMBL" id="OAQ23051.1"/>
    </source>
</evidence>
<sequence length="373" mass="43191">MNTTSFENLPFEVQEMVGPFLTQHQLTICIRVCRAWKKMFHLYLWRDIDIHWNNLRVWEKDIIRALQTNNHLIQSLKLRIDTPGDRLRWFVESDLPTFPHLTSIELEGPFVNDADPAFATFINLASSTGLKRLVFRNPKSPDDFFLLSPVSFEAIFKHAHTLQVFRIEAMSYFESAQIDRLLCSAPHLKELYLLNSQGSKAYHCLDAPSINHSQWVCSDLEVFACRIKNISRADITRTITGLDSSARTVSFGTPREQAELQLQIYAKLARLTKLRELRLGFLMDTSTTRYRRGYKEYFRQYDCLAMTLESGVDLLKGLKGLRVVGLEDMEVYVEGEKEQSWFAEHWPNAVIGTTGYVTDQDEYAAEEDDYSSY</sequence>
<dbReference type="Proteomes" id="UP000078512">
    <property type="component" value="Unassembled WGS sequence"/>
</dbReference>
<proteinExistence type="predicted"/>
<dbReference type="InterPro" id="IPR032675">
    <property type="entry name" value="LRR_dom_sf"/>
</dbReference>